<feature type="region of interest" description="Disordered" evidence="1">
    <location>
        <begin position="41"/>
        <end position="62"/>
    </location>
</feature>
<organism evidence="2 3">
    <name type="scientific">Thalictrum thalictroides</name>
    <name type="common">Rue-anemone</name>
    <name type="synonym">Anemone thalictroides</name>
    <dbReference type="NCBI Taxonomy" id="46969"/>
    <lineage>
        <taxon>Eukaryota</taxon>
        <taxon>Viridiplantae</taxon>
        <taxon>Streptophyta</taxon>
        <taxon>Embryophyta</taxon>
        <taxon>Tracheophyta</taxon>
        <taxon>Spermatophyta</taxon>
        <taxon>Magnoliopsida</taxon>
        <taxon>Ranunculales</taxon>
        <taxon>Ranunculaceae</taxon>
        <taxon>Thalictroideae</taxon>
        <taxon>Thalictrum</taxon>
    </lineage>
</organism>
<evidence type="ECO:0000313" key="2">
    <source>
        <dbReference type="EMBL" id="KAF5179225.1"/>
    </source>
</evidence>
<dbReference type="AlphaFoldDB" id="A0A7J6V4Z8"/>
<feature type="non-terminal residue" evidence="2">
    <location>
        <position position="1"/>
    </location>
</feature>
<dbReference type="EMBL" id="JABWDY010039102">
    <property type="protein sequence ID" value="KAF5179225.1"/>
    <property type="molecule type" value="Genomic_DNA"/>
</dbReference>
<dbReference type="PANTHER" id="PTHR43431:SF1">
    <property type="entry name" value="OS08G0476300 PROTEIN"/>
    <property type="match status" value="1"/>
</dbReference>
<dbReference type="Gene3D" id="3.40.50.720">
    <property type="entry name" value="NAD(P)-binding Rossmann-like Domain"/>
    <property type="match status" value="1"/>
</dbReference>
<dbReference type="InterPro" id="IPR036291">
    <property type="entry name" value="NAD(P)-bd_dom_sf"/>
</dbReference>
<comment type="caution">
    <text evidence="2">The sequence shown here is derived from an EMBL/GenBank/DDBJ whole genome shotgun (WGS) entry which is preliminary data.</text>
</comment>
<dbReference type="PANTHER" id="PTHR43431">
    <property type="entry name" value="OXIDOREDUCTASE, SHORT CHAIN DEHYDROGENASE/REDUCTASE FAMILY (AFU_ORTHOLOGUE AFUA_5G14000)"/>
    <property type="match status" value="1"/>
</dbReference>
<name>A0A7J6V4Z8_THATH</name>
<proteinExistence type="predicted"/>
<protein>
    <submittedName>
        <fullName evidence="2">NAD(P)-binding Rossmann-fold superfamily protein</fullName>
    </submittedName>
</protein>
<sequence>VQQAGCGKFALRALSQCLAKEFQPLGIHVAHIIIDGIVGAPRSSSSMSQREQESDLGDDSLDPDALAQTYWNLHIQDRTSWTQEIDVRSSNYRYF</sequence>
<dbReference type="OrthoDB" id="5399006at2759"/>
<keyword evidence="3" id="KW-1185">Reference proteome</keyword>
<evidence type="ECO:0000256" key="1">
    <source>
        <dbReference type="SAM" id="MobiDB-lite"/>
    </source>
</evidence>
<reference evidence="2 3" key="1">
    <citation type="submission" date="2020-06" db="EMBL/GenBank/DDBJ databases">
        <title>Transcriptomic and genomic resources for Thalictrum thalictroides and T. hernandezii: Facilitating candidate gene discovery in an emerging model plant lineage.</title>
        <authorList>
            <person name="Arias T."/>
            <person name="Riano-Pachon D.M."/>
            <person name="Di Stilio V.S."/>
        </authorList>
    </citation>
    <scope>NUCLEOTIDE SEQUENCE [LARGE SCALE GENOMIC DNA]</scope>
    <source>
        <strain evidence="3">cv. WT478/WT964</strain>
        <tissue evidence="2">Leaves</tissue>
    </source>
</reference>
<dbReference type="Proteomes" id="UP000554482">
    <property type="component" value="Unassembled WGS sequence"/>
</dbReference>
<evidence type="ECO:0000313" key="3">
    <source>
        <dbReference type="Proteomes" id="UP000554482"/>
    </source>
</evidence>
<dbReference type="SUPFAM" id="SSF51735">
    <property type="entry name" value="NAD(P)-binding Rossmann-fold domains"/>
    <property type="match status" value="1"/>
</dbReference>
<gene>
    <name evidence="2" type="ORF">FRX31_031189</name>
</gene>
<accession>A0A7J6V4Z8</accession>